<evidence type="ECO:0000313" key="8">
    <source>
        <dbReference type="Proteomes" id="UP000054729"/>
    </source>
</evidence>
<dbReference type="Gene3D" id="2.40.30.170">
    <property type="match status" value="1"/>
</dbReference>
<dbReference type="GO" id="GO:0005886">
    <property type="term" value="C:plasma membrane"/>
    <property type="evidence" value="ECO:0007669"/>
    <property type="project" value="TreeGrafter"/>
</dbReference>
<dbReference type="GO" id="GO:0030313">
    <property type="term" value="C:cell envelope"/>
    <property type="evidence" value="ECO:0007669"/>
    <property type="project" value="UniProtKB-SubCell"/>
</dbReference>
<reference evidence="7 8" key="1">
    <citation type="submission" date="2015-11" db="EMBL/GenBank/DDBJ databases">
        <title>Genomic analysis of 38 Legionella species identifies large and diverse effector repertoires.</title>
        <authorList>
            <person name="Burstein D."/>
            <person name="Amaro F."/>
            <person name="Zusman T."/>
            <person name="Lifshitz Z."/>
            <person name="Cohen O."/>
            <person name="Gilbert J.A."/>
            <person name="Pupko T."/>
            <person name="Shuman H.A."/>
            <person name="Segal G."/>
        </authorList>
    </citation>
    <scope>NUCLEOTIDE SEQUENCE [LARGE SCALE GENOMIC DNA]</scope>
    <source>
        <strain evidence="7 8">ATCC 51914</strain>
    </source>
</reference>
<dbReference type="Pfam" id="PF25944">
    <property type="entry name" value="Beta-barrel_RND"/>
    <property type="match status" value="1"/>
</dbReference>
<dbReference type="AlphaFoldDB" id="A0A0W1A5H3"/>
<feature type="domain" description="Multidrug resistance protein MdtA-like barrel-sandwich hybrid" evidence="4">
    <location>
        <begin position="63"/>
        <end position="184"/>
    </location>
</feature>
<comment type="caution">
    <text evidence="7">The sequence shown here is derived from an EMBL/GenBank/DDBJ whole genome shotgun (WGS) entry which is preliminary data.</text>
</comment>
<name>A0A0W1A5H3_9GAMM</name>
<organism evidence="7 8">
    <name type="scientific">Legionella waltersii</name>
    <dbReference type="NCBI Taxonomy" id="66969"/>
    <lineage>
        <taxon>Bacteria</taxon>
        <taxon>Pseudomonadati</taxon>
        <taxon>Pseudomonadota</taxon>
        <taxon>Gammaproteobacteria</taxon>
        <taxon>Legionellales</taxon>
        <taxon>Legionellaceae</taxon>
        <taxon>Legionella</taxon>
    </lineage>
</organism>
<dbReference type="OrthoDB" id="9816569at2"/>
<dbReference type="PANTHER" id="PTHR30158">
    <property type="entry name" value="ACRA/E-RELATED COMPONENT OF DRUG EFFLUX TRANSPORTER"/>
    <property type="match status" value="1"/>
</dbReference>
<dbReference type="InterPro" id="IPR058626">
    <property type="entry name" value="MdtA-like_b-barrel"/>
</dbReference>
<dbReference type="InterPro" id="IPR058627">
    <property type="entry name" value="MdtA-like_C"/>
</dbReference>
<dbReference type="PANTHER" id="PTHR30158:SF24">
    <property type="entry name" value="HLYD FAMILY SECRETION PROTEIN"/>
    <property type="match status" value="1"/>
</dbReference>
<evidence type="ECO:0000259" key="6">
    <source>
        <dbReference type="Pfam" id="PF25967"/>
    </source>
</evidence>
<dbReference type="SUPFAM" id="SSF111369">
    <property type="entry name" value="HlyD-like secretion proteins"/>
    <property type="match status" value="1"/>
</dbReference>
<gene>
    <name evidence="7" type="ORF">Lwal_2312</name>
</gene>
<dbReference type="Gene3D" id="1.10.287.470">
    <property type="entry name" value="Helix hairpin bin"/>
    <property type="match status" value="1"/>
</dbReference>
<comment type="similarity">
    <text evidence="2">Belongs to the membrane fusion protein (MFP) (TC 8.A.1) family.</text>
</comment>
<dbReference type="InterPro" id="IPR058625">
    <property type="entry name" value="MdtA-like_BSH"/>
</dbReference>
<dbReference type="Pfam" id="PF25967">
    <property type="entry name" value="RND-MFP_C"/>
    <property type="match status" value="1"/>
</dbReference>
<dbReference type="GO" id="GO:0022857">
    <property type="term" value="F:transmembrane transporter activity"/>
    <property type="evidence" value="ECO:0007669"/>
    <property type="project" value="InterPro"/>
</dbReference>
<evidence type="ECO:0000259" key="5">
    <source>
        <dbReference type="Pfam" id="PF25944"/>
    </source>
</evidence>
<comment type="subcellular location">
    <subcellularLocation>
        <location evidence="1">Cell inner membrane</location>
        <topology evidence="1">Lipid-anchor</topology>
    </subcellularLocation>
</comment>
<feature type="coiled-coil region" evidence="3">
    <location>
        <begin position="103"/>
        <end position="161"/>
    </location>
</feature>
<proteinExistence type="inferred from homology"/>
<feature type="domain" description="Multidrug resistance protein MdtA-like C-terminal permuted SH3" evidence="6">
    <location>
        <begin position="289"/>
        <end position="350"/>
    </location>
</feature>
<dbReference type="GO" id="GO:0046677">
    <property type="term" value="P:response to antibiotic"/>
    <property type="evidence" value="ECO:0007669"/>
    <property type="project" value="TreeGrafter"/>
</dbReference>
<evidence type="ECO:0000256" key="3">
    <source>
        <dbReference type="SAM" id="Coils"/>
    </source>
</evidence>
<keyword evidence="3" id="KW-0175">Coiled coil</keyword>
<dbReference type="EMBL" id="LNZB01000051">
    <property type="protein sequence ID" value="KTD76590.1"/>
    <property type="molecule type" value="Genomic_DNA"/>
</dbReference>
<dbReference type="Gene3D" id="2.40.420.20">
    <property type="match status" value="1"/>
</dbReference>
<dbReference type="InterPro" id="IPR006143">
    <property type="entry name" value="RND_pump_MFP"/>
</dbReference>
<evidence type="ECO:0000259" key="4">
    <source>
        <dbReference type="Pfam" id="PF25917"/>
    </source>
</evidence>
<protein>
    <submittedName>
        <fullName evidence="7">HlyD family transporter secretion protein</fullName>
    </submittedName>
</protein>
<feature type="domain" description="Multidrug resistance protein MdtA-like beta-barrel" evidence="5">
    <location>
        <begin position="194"/>
        <end position="281"/>
    </location>
</feature>
<dbReference type="NCBIfam" id="TIGR01730">
    <property type="entry name" value="RND_mfp"/>
    <property type="match status" value="1"/>
</dbReference>
<dbReference type="Proteomes" id="UP000054729">
    <property type="component" value="Unassembled WGS sequence"/>
</dbReference>
<dbReference type="STRING" id="66969.Lwal_2312"/>
<sequence length="371" mass="41771">MVNVCSILRFLMVIPIGFLLISCGSDSSKPQGQSLAEVDVALPLKKNIVEWDEYTGRFQAIEEVDVRARVTGYLEAIQFKAGQMVKKGDVLFVIDQRPLQYALARAEAEYALAKTQYERALKLQKEKFVPAELIDQRLQDLQVAETRVQDAKLDLEFTEIQSPITGKVSRNFVSVGNLIRMNETVLTRVVSVDPIYFYFETSQNDLLKYIRLDKAGKRPSSEKKPTPVIISLPDEKEYSHKGIVDFMDNIIDSGTGTIQIRALVPNPDAIIYPGLFGRVKLVGSGEYEAILLPDAAINTDQTRKFVYVVDKQNKVKRAYIELGPLRKSGFYIIRSGLKGDERVVINGIQRIRIPDQDVKPVSTKLSEPETN</sequence>
<dbReference type="Gene3D" id="2.40.50.100">
    <property type="match status" value="1"/>
</dbReference>
<accession>A0A0W1A5H3</accession>
<dbReference type="RefSeq" id="WP_058480935.1">
    <property type="nucleotide sequence ID" value="NZ_CAAAIQ010000001.1"/>
</dbReference>
<dbReference type="Pfam" id="PF25917">
    <property type="entry name" value="BSH_RND"/>
    <property type="match status" value="1"/>
</dbReference>
<keyword evidence="8" id="KW-1185">Reference proteome</keyword>
<evidence type="ECO:0000256" key="1">
    <source>
        <dbReference type="ARBA" id="ARBA00004519"/>
    </source>
</evidence>
<evidence type="ECO:0000256" key="2">
    <source>
        <dbReference type="ARBA" id="ARBA00009477"/>
    </source>
</evidence>
<dbReference type="PATRIC" id="fig|66969.6.peg.2515"/>
<evidence type="ECO:0000313" key="7">
    <source>
        <dbReference type="EMBL" id="KTD76590.1"/>
    </source>
</evidence>